<feature type="domain" description="Protein kinase" evidence="21">
    <location>
        <begin position="314"/>
        <end position="599"/>
    </location>
</feature>
<dbReference type="PaxDb" id="4097-A0A1S4CGW8"/>
<dbReference type="InterPro" id="IPR003591">
    <property type="entry name" value="Leu-rich_rpt_typical-subtyp"/>
</dbReference>
<keyword evidence="9" id="KW-0732">Signal</keyword>
<dbReference type="RefSeq" id="XP_016500427.1">
    <property type="nucleotide sequence ID" value="XM_016644941.1"/>
</dbReference>
<keyword evidence="15" id="KW-0472">Membrane</keyword>
<dbReference type="OrthoDB" id="676979at2759"/>
<dbReference type="GO" id="GO:0004674">
    <property type="term" value="F:protein serine/threonine kinase activity"/>
    <property type="evidence" value="ECO:0007669"/>
    <property type="project" value="UniProtKB-KW"/>
</dbReference>
<evidence type="ECO:0000256" key="7">
    <source>
        <dbReference type="ARBA" id="ARBA00022679"/>
    </source>
</evidence>
<keyword evidence="7" id="KW-0808">Transferase</keyword>
<dbReference type="GO" id="GO:0005524">
    <property type="term" value="F:ATP binding"/>
    <property type="evidence" value="ECO:0007669"/>
    <property type="project" value="UniProtKB-UniRule"/>
</dbReference>
<comment type="subcellular location">
    <subcellularLocation>
        <location evidence="1">Cell membrane</location>
        <topology evidence="1">Single-pass membrane protein</topology>
    </subcellularLocation>
</comment>
<keyword evidence="16" id="KW-0675">Receptor</keyword>
<keyword evidence="5" id="KW-0597">Phosphoprotein</keyword>
<evidence type="ECO:0000256" key="15">
    <source>
        <dbReference type="ARBA" id="ARBA00023136"/>
    </source>
</evidence>
<evidence type="ECO:0000256" key="8">
    <source>
        <dbReference type="ARBA" id="ARBA00022692"/>
    </source>
</evidence>
<dbReference type="GO" id="GO:0005886">
    <property type="term" value="C:plasma membrane"/>
    <property type="evidence" value="ECO:0007669"/>
    <property type="project" value="UniProtKB-SubCell"/>
</dbReference>
<dbReference type="InterPro" id="IPR017441">
    <property type="entry name" value="Protein_kinase_ATP_BS"/>
</dbReference>
<evidence type="ECO:0000256" key="9">
    <source>
        <dbReference type="ARBA" id="ARBA00022729"/>
    </source>
</evidence>
<evidence type="ECO:0000256" key="5">
    <source>
        <dbReference type="ARBA" id="ARBA00022553"/>
    </source>
</evidence>
<dbReference type="PROSITE" id="PS00108">
    <property type="entry name" value="PROTEIN_KINASE_ST"/>
    <property type="match status" value="1"/>
</dbReference>
<dbReference type="FunFam" id="3.80.10.10:FF:000041">
    <property type="entry name" value="LRR receptor-like serine/threonine-protein kinase ERECTA"/>
    <property type="match status" value="1"/>
</dbReference>
<keyword evidence="14" id="KW-1133">Transmembrane helix</keyword>
<dbReference type="Pfam" id="PF00069">
    <property type="entry name" value="Pkinase"/>
    <property type="match status" value="1"/>
</dbReference>
<dbReference type="PANTHER" id="PTHR27008">
    <property type="entry name" value="OS04G0122200 PROTEIN"/>
    <property type="match status" value="1"/>
</dbReference>
<dbReference type="Pfam" id="PF13855">
    <property type="entry name" value="LRR_8"/>
    <property type="match status" value="2"/>
</dbReference>
<dbReference type="GO" id="GO:0006952">
    <property type="term" value="P:defense response"/>
    <property type="evidence" value="ECO:0007669"/>
    <property type="project" value="UniProtKB-ARBA"/>
</dbReference>
<dbReference type="InterPro" id="IPR011009">
    <property type="entry name" value="Kinase-like_dom_sf"/>
</dbReference>
<evidence type="ECO:0000256" key="4">
    <source>
        <dbReference type="ARBA" id="ARBA00022527"/>
    </source>
</evidence>
<keyword evidence="8" id="KW-0812">Transmembrane</keyword>
<evidence type="ECO:0000256" key="2">
    <source>
        <dbReference type="ARBA" id="ARBA00012513"/>
    </source>
</evidence>
<name>A0A1S4CGW8_TOBAC</name>
<dbReference type="SMR" id="A0A1S4CGW8"/>
<comment type="catalytic activity">
    <reaction evidence="18">
        <text>L-threonyl-[protein] + ATP = O-phospho-L-threonyl-[protein] + ADP + H(+)</text>
        <dbReference type="Rhea" id="RHEA:46608"/>
        <dbReference type="Rhea" id="RHEA-COMP:11060"/>
        <dbReference type="Rhea" id="RHEA-COMP:11605"/>
        <dbReference type="ChEBI" id="CHEBI:15378"/>
        <dbReference type="ChEBI" id="CHEBI:30013"/>
        <dbReference type="ChEBI" id="CHEBI:30616"/>
        <dbReference type="ChEBI" id="CHEBI:61977"/>
        <dbReference type="ChEBI" id="CHEBI:456216"/>
        <dbReference type="EC" id="2.7.11.1"/>
    </reaction>
</comment>
<feature type="non-terminal residue" evidence="22">
    <location>
        <position position="1"/>
    </location>
</feature>
<accession>A0A1S4CGW8</accession>
<dbReference type="InterPro" id="IPR032675">
    <property type="entry name" value="LRR_dom_sf"/>
</dbReference>
<evidence type="ECO:0000259" key="21">
    <source>
        <dbReference type="PROSITE" id="PS50011"/>
    </source>
</evidence>
<evidence type="ECO:0000313" key="22">
    <source>
        <dbReference type="RefSeq" id="XP_016500427.1"/>
    </source>
</evidence>
<evidence type="ECO:0000256" key="16">
    <source>
        <dbReference type="ARBA" id="ARBA00023170"/>
    </source>
</evidence>
<evidence type="ECO:0000256" key="14">
    <source>
        <dbReference type="ARBA" id="ARBA00022989"/>
    </source>
</evidence>
<dbReference type="PANTHER" id="PTHR27008:SF438">
    <property type="entry name" value="PROTEIN KINASE DOMAIN-CONTAINING PROTEIN"/>
    <property type="match status" value="1"/>
</dbReference>
<dbReference type="Gene3D" id="3.30.200.20">
    <property type="entry name" value="Phosphorylase Kinase, domain 1"/>
    <property type="match status" value="1"/>
</dbReference>
<dbReference type="SMART" id="SM00220">
    <property type="entry name" value="S_TKc"/>
    <property type="match status" value="1"/>
</dbReference>
<keyword evidence="12" id="KW-0418">Kinase</keyword>
<dbReference type="FunFam" id="3.80.10.10:FF:000299">
    <property type="entry name" value="Piriformospora indica-insensitive protein 2"/>
    <property type="match status" value="1"/>
</dbReference>
<comment type="catalytic activity">
    <reaction evidence="19">
        <text>L-seryl-[protein] + ATP = O-phospho-L-seryl-[protein] + ADP + H(+)</text>
        <dbReference type="Rhea" id="RHEA:17989"/>
        <dbReference type="Rhea" id="RHEA-COMP:9863"/>
        <dbReference type="Rhea" id="RHEA-COMP:11604"/>
        <dbReference type="ChEBI" id="CHEBI:15378"/>
        <dbReference type="ChEBI" id="CHEBI:29999"/>
        <dbReference type="ChEBI" id="CHEBI:30616"/>
        <dbReference type="ChEBI" id="CHEBI:83421"/>
        <dbReference type="ChEBI" id="CHEBI:456216"/>
        <dbReference type="EC" id="2.7.11.1"/>
    </reaction>
</comment>
<dbReference type="EC" id="2.7.11.1" evidence="2"/>
<evidence type="ECO:0000256" key="11">
    <source>
        <dbReference type="ARBA" id="ARBA00022741"/>
    </source>
</evidence>
<keyword evidence="13 20" id="KW-0067">ATP-binding</keyword>
<reference evidence="22" key="1">
    <citation type="submission" date="2025-08" db="UniProtKB">
        <authorList>
            <consortium name="RefSeq"/>
        </authorList>
    </citation>
    <scope>IDENTIFICATION</scope>
</reference>
<evidence type="ECO:0000256" key="17">
    <source>
        <dbReference type="ARBA" id="ARBA00023180"/>
    </source>
</evidence>
<evidence type="ECO:0000256" key="13">
    <source>
        <dbReference type="ARBA" id="ARBA00022840"/>
    </source>
</evidence>
<evidence type="ECO:0000256" key="10">
    <source>
        <dbReference type="ARBA" id="ARBA00022737"/>
    </source>
</evidence>
<dbReference type="SMART" id="SM00369">
    <property type="entry name" value="LRR_TYP"/>
    <property type="match status" value="6"/>
</dbReference>
<keyword evidence="17" id="KW-0325">Glycoprotein</keyword>
<keyword evidence="10" id="KW-0677">Repeat</keyword>
<dbReference type="InterPro" id="IPR008271">
    <property type="entry name" value="Ser/Thr_kinase_AS"/>
</dbReference>
<dbReference type="PROSITE" id="PS51450">
    <property type="entry name" value="LRR"/>
    <property type="match status" value="1"/>
</dbReference>
<evidence type="ECO:0000256" key="12">
    <source>
        <dbReference type="ARBA" id="ARBA00022777"/>
    </source>
</evidence>
<keyword evidence="6" id="KW-0433">Leucine-rich repeat</keyword>
<proteinExistence type="predicted"/>
<evidence type="ECO:0000256" key="19">
    <source>
        <dbReference type="ARBA" id="ARBA00048679"/>
    </source>
</evidence>
<evidence type="ECO:0000256" key="1">
    <source>
        <dbReference type="ARBA" id="ARBA00004162"/>
    </source>
</evidence>
<dbReference type="OMA" id="DVPANIM"/>
<dbReference type="Pfam" id="PF00560">
    <property type="entry name" value="LRR_1"/>
    <property type="match status" value="3"/>
</dbReference>
<dbReference type="PROSITE" id="PS00107">
    <property type="entry name" value="PROTEIN_KINASE_ATP"/>
    <property type="match status" value="1"/>
</dbReference>
<dbReference type="Gene3D" id="1.10.510.10">
    <property type="entry name" value="Transferase(Phosphotransferase) domain 1"/>
    <property type="match status" value="1"/>
</dbReference>
<organism evidence="22">
    <name type="scientific">Nicotiana tabacum</name>
    <name type="common">Common tobacco</name>
    <dbReference type="NCBI Taxonomy" id="4097"/>
    <lineage>
        <taxon>Eukaryota</taxon>
        <taxon>Viridiplantae</taxon>
        <taxon>Streptophyta</taxon>
        <taxon>Embryophyta</taxon>
        <taxon>Tracheophyta</taxon>
        <taxon>Spermatophyta</taxon>
        <taxon>Magnoliopsida</taxon>
        <taxon>eudicotyledons</taxon>
        <taxon>Gunneridae</taxon>
        <taxon>Pentapetalae</taxon>
        <taxon>asterids</taxon>
        <taxon>lamiids</taxon>
        <taxon>Solanales</taxon>
        <taxon>Solanaceae</taxon>
        <taxon>Nicotianoideae</taxon>
        <taxon>Nicotianeae</taxon>
        <taxon>Nicotiana</taxon>
    </lineage>
</organism>
<gene>
    <name evidence="22" type="primary">LOC107818876</name>
</gene>
<dbReference type="InterPro" id="IPR000719">
    <property type="entry name" value="Prot_kinase_dom"/>
</dbReference>
<sequence>DNSIYGVIPSSISNSSNLRELHLYDNKFSGPIPNSLGDLRQLEHLRLFKNHLSSPHLSILTSLANCRSLKEIAISHNPLNGVLPDSISNLSSTSLERFSVYYSEIRGQIPLGIGNLSNLNTLSLFGNALTGSLPRSLCDLQNLQVLALDQNRLTGPFPECLCKLPELGYVSLSYNQISGPISYCIGNSTTSLRNIYLNSNRLTNIPMSLWSLKDLVVLHLSNNSLVGSLPPDFGNLDAITKVDLSRNHLSGSIPTTVGDLQKLIYLSLAFNELQGSIPESFDKMISLEWANLSNNILSASRISYIEIERATQGFDQCNLLGRGGFGSVYKGIFANEMVLAIKVFNLRAFKSFDTECEILRNLRHRNLTKVISSCSNMDFKVLLVEYMPNGSLEQWLHSDDYYLNMIQRLDIMIDVASALKYLHHGYATVVVHSDLKPSNVLLDERPVGHVSDFGMTKLLGEGKSIAHTNTLVTMGYIAPVLPSSVKKIIYSSNIGSVGLVSRRCDVYSYGIMLMETFTRKKPYDEMFQENLSMRSWVCNSEDIIDATLLEPEEIDFKKKLHCVSSILELALNCTAESPNERLNMKDVPANIMKIKLEFLQQMM</sequence>
<dbReference type="InterPro" id="IPR051809">
    <property type="entry name" value="Plant_receptor-like_S/T_kinase"/>
</dbReference>
<dbReference type="Gene3D" id="3.80.10.10">
    <property type="entry name" value="Ribonuclease Inhibitor"/>
    <property type="match status" value="1"/>
</dbReference>
<dbReference type="AlphaFoldDB" id="A0A1S4CGW8"/>
<evidence type="ECO:0000256" key="3">
    <source>
        <dbReference type="ARBA" id="ARBA00022475"/>
    </source>
</evidence>
<keyword evidence="11 20" id="KW-0547">Nucleotide-binding</keyword>
<keyword evidence="3" id="KW-1003">Cell membrane</keyword>
<evidence type="ECO:0000256" key="6">
    <source>
        <dbReference type="ARBA" id="ARBA00022614"/>
    </source>
</evidence>
<dbReference type="GO" id="GO:0051707">
    <property type="term" value="P:response to other organism"/>
    <property type="evidence" value="ECO:0007669"/>
    <property type="project" value="UniProtKB-ARBA"/>
</dbReference>
<dbReference type="InterPro" id="IPR001611">
    <property type="entry name" value="Leu-rich_rpt"/>
</dbReference>
<dbReference type="SUPFAM" id="SSF52058">
    <property type="entry name" value="L domain-like"/>
    <property type="match status" value="1"/>
</dbReference>
<dbReference type="FunFam" id="1.10.510.10:FF:000358">
    <property type="entry name" value="Putative leucine-rich repeat receptor-like serine/threonine-protein kinase"/>
    <property type="match status" value="1"/>
</dbReference>
<evidence type="ECO:0000256" key="20">
    <source>
        <dbReference type="PROSITE-ProRule" id="PRU10141"/>
    </source>
</evidence>
<protein>
    <recommendedName>
        <fullName evidence="2">non-specific serine/threonine protein kinase</fullName>
        <ecNumber evidence="2">2.7.11.1</ecNumber>
    </recommendedName>
</protein>
<dbReference type="PROSITE" id="PS50011">
    <property type="entry name" value="PROTEIN_KINASE_DOM"/>
    <property type="match status" value="1"/>
</dbReference>
<dbReference type="KEGG" id="nta:107818876"/>
<evidence type="ECO:0000256" key="18">
    <source>
        <dbReference type="ARBA" id="ARBA00047899"/>
    </source>
</evidence>
<keyword evidence="4" id="KW-0723">Serine/threonine-protein kinase</keyword>
<feature type="binding site" evidence="20">
    <location>
        <position position="350"/>
    </location>
    <ligand>
        <name>ATP</name>
        <dbReference type="ChEBI" id="CHEBI:30616"/>
    </ligand>
</feature>
<dbReference type="SUPFAM" id="SSF56112">
    <property type="entry name" value="Protein kinase-like (PK-like)"/>
    <property type="match status" value="1"/>
</dbReference>